<organism evidence="1 2">
    <name type="scientific">Mycena albidolilacea</name>
    <dbReference type="NCBI Taxonomy" id="1033008"/>
    <lineage>
        <taxon>Eukaryota</taxon>
        <taxon>Fungi</taxon>
        <taxon>Dikarya</taxon>
        <taxon>Basidiomycota</taxon>
        <taxon>Agaricomycotina</taxon>
        <taxon>Agaricomycetes</taxon>
        <taxon>Agaricomycetidae</taxon>
        <taxon>Agaricales</taxon>
        <taxon>Marasmiineae</taxon>
        <taxon>Mycenaceae</taxon>
        <taxon>Mycena</taxon>
    </lineage>
</organism>
<dbReference type="AlphaFoldDB" id="A0AAD7AC65"/>
<protein>
    <recommendedName>
        <fullName evidence="3">F-box domain-containing protein</fullName>
    </recommendedName>
</protein>
<name>A0AAD7AC65_9AGAR</name>
<gene>
    <name evidence="1" type="ORF">DFH08DRAFT_855339</name>
</gene>
<comment type="caution">
    <text evidence="1">The sequence shown here is derived from an EMBL/GenBank/DDBJ whole genome shotgun (WGS) entry which is preliminary data.</text>
</comment>
<dbReference type="Proteomes" id="UP001218218">
    <property type="component" value="Unassembled WGS sequence"/>
</dbReference>
<accession>A0AAD7AC65</accession>
<reference evidence="1" key="1">
    <citation type="submission" date="2023-03" db="EMBL/GenBank/DDBJ databases">
        <title>Massive genome expansion in bonnet fungi (Mycena s.s.) driven by repeated elements and novel gene families across ecological guilds.</title>
        <authorList>
            <consortium name="Lawrence Berkeley National Laboratory"/>
            <person name="Harder C.B."/>
            <person name="Miyauchi S."/>
            <person name="Viragh M."/>
            <person name="Kuo A."/>
            <person name="Thoen E."/>
            <person name="Andreopoulos B."/>
            <person name="Lu D."/>
            <person name="Skrede I."/>
            <person name="Drula E."/>
            <person name="Henrissat B."/>
            <person name="Morin E."/>
            <person name="Kohler A."/>
            <person name="Barry K."/>
            <person name="LaButti K."/>
            <person name="Morin E."/>
            <person name="Salamov A."/>
            <person name="Lipzen A."/>
            <person name="Mereny Z."/>
            <person name="Hegedus B."/>
            <person name="Baldrian P."/>
            <person name="Stursova M."/>
            <person name="Weitz H."/>
            <person name="Taylor A."/>
            <person name="Grigoriev I.V."/>
            <person name="Nagy L.G."/>
            <person name="Martin F."/>
            <person name="Kauserud H."/>
        </authorList>
    </citation>
    <scope>NUCLEOTIDE SEQUENCE</scope>
    <source>
        <strain evidence="1">CBHHK002</strain>
    </source>
</reference>
<evidence type="ECO:0000313" key="2">
    <source>
        <dbReference type="Proteomes" id="UP001218218"/>
    </source>
</evidence>
<evidence type="ECO:0008006" key="3">
    <source>
        <dbReference type="Google" id="ProtNLM"/>
    </source>
</evidence>
<evidence type="ECO:0000313" key="1">
    <source>
        <dbReference type="EMBL" id="KAJ7354587.1"/>
    </source>
</evidence>
<proteinExistence type="predicted"/>
<sequence>MVGLPGELVDSVIDQLKTDKLALSACSLVSTQWLPRSRSYRFSSIGLSVDPKYQKEPERVHAFLSLISSPLVTFVPFVRKVHLVHLRELRNKGAQVISPDRILTHLETCGIRPTYLFLNSVQHVMRPFAGRPVFASSLVHLHLEIHNHHIILRSVIDYICAYPLLECVTIKGMPKMITPTKPMSRALPPRLHTMHAGHPLVADWILTLDPVPKQIMTLGLVGFGLEDRWPIINAYLSSTAAVNITSLIFDDSIPEYGIGPDLHHLRCIKHLTVSSSYTRTPRDLLAVLKRLQMSPAAQRLETITLLLGFREETFYGFKANPDWLAVDRVLANTTLWPRLRRITGTTEDDTDDGDRKFYHSLEDSLGLLAFDLHLKFPITSALQKDLSQCHNRGILEINLPVVEPHPPINQQLAANRC</sequence>
<keyword evidence="2" id="KW-1185">Reference proteome</keyword>
<dbReference type="EMBL" id="JARIHO010000010">
    <property type="protein sequence ID" value="KAJ7354587.1"/>
    <property type="molecule type" value="Genomic_DNA"/>
</dbReference>